<dbReference type="InterPro" id="IPR006153">
    <property type="entry name" value="Cation/H_exchanger_TM"/>
</dbReference>
<evidence type="ECO:0000256" key="6">
    <source>
        <dbReference type="ARBA" id="ARBA00022989"/>
    </source>
</evidence>
<dbReference type="PANTHER" id="PTHR42751">
    <property type="entry name" value="SODIUM/HYDROGEN EXCHANGER FAMILY/TRKA DOMAIN PROTEIN"/>
    <property type="match status" value="1"/>
</dbReference>
<evidence type="ECO:0000313" key="12">
    <source>
        <dbReference type="EMBL" id="MDT0619498.1"/>
    </source>
</evidence>
<dbReference type="Gene3D" id="3.40.50.720">
    <property type="entry name" value="NAD(P)-binding Rossmann-like Domain"/>
    <property type="match status" value="1"/>
</dbReference>
<keyword evidence="8 9" id="KW-0472">Membrane</keyword>
<feature type="domain" description="Cation/H+ exchanger transmembrane" evidence="10">
    <location>
        <begin position="9"/>
        <end position="326"/>
    </location>
</feature>
<dbReference type="Pfam" id="PF00999">
    <property type="entry name" value="Na_H_Exchanger"/>
    <property type="match status" value="1"/>
</dbReference>
<dbReference type="EMBL" id="JAVRHY010000015">
    <property type="protein sequence ID" value="MDT0619498.1"/>
    <property type="molecule type" value="Genomic_DNA"/>
</dbReference>
<proteinExistence type="inferred from homology"/>
<evidence type="ECO:0000256" key="7">
    <source>
        <dbReference type="ARBA" id="ARBA00023065"/>
    </source>
</evidence>
<name>A0ABU3BDN9_9GAMM</name>
<keyword evidence="7" id="KW-0406">Ion transport</keyword>
<feature type="transmembrane region" description="Helical" evidence="9">
    <location>
        <begin position="327"/>
        <end position="345"/>
    </location>
</feature>
<keyword evidence="3" id="KW-0813">Transport</keyword>
<feature type="transmembrane region" description="Helical" evidence="9">
    <location>
        <begin position="271"/>
        <end position="295"/>
    </location>
</feature>
<keyword evidence="5 9" id="KW-0812">Transmembrane</keyword>
<dbReference type="PANTHER" id="PTHR42751:SF1">
    <property type="entry name" value="CATION_PROTON ANTIPORTER YBAL-RELATED"/>
    <property type="match status" value="1"/>
</dbReference>
<reference evidence="12 13" key="1">
    <citation type="submission" date="2023-09" db="EMBL/GenBank/DDBJ databases">
        <authorList>
            <person name="Rey-Velasco X."/>
        </authorList>
    </citation>
    <scope>NUCLEOTIDE SEQUENCE [LARGE SCALE GENOMIC DNA]</scope>
    <source>
        <strain evidence="12 13">P385</strain>
    </source>
</reference>
<comment type="similarity">
    <text evidence="2">Belongs to the monovalent cation:proton antiporter 2 (CPA2) transporter (TC 2.A.37) family.</text>
</comment>
<feature type="transmembrane region" description="Helical" evidence="9">
    <location>
        <begin position="143"/>
        <end position="163"/>
    </location>
</feature>
<feature type="transmembrane region" description="Helical" evidence="9">
    <location>
        <begin position="82"/>
        <end position="105"/>
    </location>
</feature>
<evidence type="ECO:0000259" key="11">
    <source>
        <dbReference type="Pfam" id="PF02254"/>
    </source>
</evidence>
<dbReference type="InterPro" id="IPR038770">
    <property type="entry name" value="Na+/solute_symporter_sf"/>
</dbReference>
<evidence type="ECO:0000259" key="10">
    <source>
        <dbReference type="Pfam" id="PF00999"/>
    </source>
</evidence>
<dbReference type="Proteomes" id="UP001259982">
    <property type="component" value="Unassembled WGS sequence"/>
</dbReference>
<keyword evidence="13" id="KW-1185">Reference proteome</keyword>
<feature type="transmembrane region" description="Helical" evidence="9">
    <location>
        <begin position="51"/>
        <end position="70"/>
    </location>
</feature>
<evidence type="ECO:0000256" key="3">
    <source>
        <dbReference type="ARBA" id="ARBA00022448"/>
    </source>
</evidence>
<comment type="caution">
    <text evidence="12">The sequence shown here is derived from an EMBL/GenBank/DDBJ whole genome shotgun (WGS) entry which is preliminary data.</text>
</comment>
<evidence type="ECO:0000256" key="9">
    <source>
        <dbReference type="SAM" id="Phobius"/>
    </source>
</evidence>
<keyword evidence="6 9" id="KW-1133">Transmembrane helix</keyword>
<dbReference type="InterPro" id="IPR036291">
    <property type="entry name" value="NAD(P)-bd_dom_sf"/>
</dbReference>
<evidence type="ECO:0000256" key="5">
    <source>
        <dbReference type="ARBA" id="ARBA00022692"/>
    </source>
</evidence>
<sequence length="520" mass="55338">MLFEVVCISFAFLLGLLVRLIGLPPLVGFLAAGFAINALSGPLQLPAEAGAVLSHLSHLGVLLLLFTLGLKLHVRSLTQPPVVGGALLHFAVSCLLFAPGLYLLLDLDARTAMLLGMALAFSSTVLAAKFLEAKHELRAFHGRVAIGILIVQDLIALGVLSVFGDHTPSVWAPVVLLAPLLRPVLMRLLDWMGHDELLVLMGLLLALVVGGVGFEQLGLSPELGALVMGMLLAGHPRAQELSKALWSLKEVFLVGFFLQIGMSGLPDWSAVIFATSLVLLLPVKAGLFFAVLLLFRLRARNAFLAGATLTCYSEFGLIVAAGLIPEWLVPLALAVALSFVVAAPFNRLAHPLFERLETRLNRLEGSARHHPDEQPTTLGHASAMVLGMGRTGTSAYDALTERGARVIGIDADPGKVAAHRGRGRRVVYADVEDSTFWHGADLAHIRAVILATGSREASLFATRQLRLAGFEGLIIAHAFYPDEAEAIRAAGADQAYQTMAEAGVGLAGHAWTALEADKPT</sequence>
<dbReference type="SUPFAM" id="SSF51735">
    <property type="entry name" value="NAD(P)-binding Rossmann-fold domains"/>
    <property type="match status" value="1"/>
</dbReference>
<evidence type="ECO:0000256" key="8">
    <source>
        <dbReference type="ARBA" id="ARBA00023136"/>
    </source>
</evidence>
<evidence type="ECO:0000256" key="1">
    <source>
        <dbReference type="ARBA" id="ARBA00004141"/>
    </source>
</evidence>
<gene>
    <name evidence="12" type="ORF">RM531_13550</name>
</gene>
<evidence type="ECO:0000256" key="2">
    <source>
        <dbReference type="ARBA" id="ARBA00005551"/>
    </source>
</evidence>
<dbReference type="Gene3D" id="1.20.1530.20">
    <property type="match status" value="1"/>
</dbReference>
<dbReference type="Pfam" id="PF02254">
    <property type="entry name" value="TrkA_N"/>
    <property type="match status" value="1"/>
</dbReference>
<comment type="subcellular location">
    <subcellularLocation>
        <location evidence="1">Membrane</location>
        <topology evidence="1">Multi-pass membrane protein</topology>
    </subcellularLocation>
</comment>
<dbReference type="InterPro" id="IPR003148">
    <property type="entry name" value="RCK_N"/>
</dbReference>
<organism evidence="12 13">
    <name type="scientific">Spectribacter acetivorans</name>
    <dbReference type="NCBI Taxonomy" id="3075603"/>
    <lineage>
        <taxon>Bacteria</taxon>
        <taxon>Pseudomonadati</taxon>
        <taxon>Pseudomonadota</taxon>
        <taxon>Gammaproteobacteria</taxon>
        <taxon>Salinisphaerales</taxon>
        <taxon>Salinisphaeraceae</taxon>
        <taxon>Spectribacter</taxon>
    </lineage>
</organism>
<feature type="transmembrane region" description="Helical" evidence="9">
    <location>
        <begin position="111"/>
        <end position="131"/>
    </location>
</feature>
<feature type="transmembrane region" description="Helical" evidence="9">
    <location>
        <begin position="197"/>
        <end position="214"/>
    </location>
</feature>
<evidence type="ECO:0000313" key="13">
    <source>
        <dbReference type="Proteomes" id="UP001259982"/>
    </source>
</evidence>
<feature type="domain" description="RCK N-terminal" evidence="11">
    <location>
        <begin position="384"/>
        <end position="495"/>
    </location>
</feature>
<feature type="transmembrane region" description="Helical" evidence="9">
    <location>
        <begin position="169"/>
        <end position="185"/>
    </location>
</feature>
<protein>
    <submittedName>
        <fullName evidence="12">Cation:proton antiporter</fullName>
    </submittedName>
</protein>
<feature type="transmembrane region" description="Helical" evidence="9">
    <location>
        <begin position="302"/>
        <end position="321"/>
    </location>
</feature>
<evidence type="ECO:0000256" key="4">
    <source>
        <dbReference type="ARBA" id="ARBA00022449"/>
    </source>
</evidence>
<accession>A0ABU3BDN9</accession>
<keyword evidence="4" id="KW-0050">Antiport</keyword>